<evidence type="ECO:0000256" key="1">
    <source>
        <dbReference type="SAM" id="MobiDB-lite"/>
    </source>
</evidence>
<keyword evidence="3" id="KW-1185">Reference proteome</keyword>
<dbReference type="Proteomes" id="UP000642748">
    <property type="component" value="Unassembled WGS sequence"/>
</dbReference>
<dbReference type="RefSeq" id="WP_203918780.1">
    <property type="nucleotide sequence ID" value="NZ_BONZ01000031.1"/>
</dbReference>
<reference evidence="2" key="1">
    <citation type="submission" date="2021-01" db="EMBL/GenBank/DDBJ databases">
        <title>Whole genome shotgun sequence of Rugosimonospora africana NBRC 104875.</title>
        <authorList>
            <person name="Komaki H."/>
            <person name="Tamura T."/>
        </authorList>
    </citation>
    <scope>NUCLEOTIDE SEQUENCE</scope>
    <source>
        <strain evidence="2">NBRC 104875</strain>
    </source>
</reference>
<feature type="compositionally biased region" description="Pro residues" evidence="1">
    <location>
        <begin position="446"/>
        <end position="460"/>
    </location>
</feature>
<feature type="region of interest" description="Disordered" evidence="1">
    <location>
        <begin position="432"/>
        <end position="471"/>
    </location>
</feature>
<evidence type="ECO:0000313" key="3">
    <source>
        <dbReference type="Proteomes" id="UP000642748"/>
    </source>
</evidence>
<protein>
    <submittedName>
        <fullName evidence="2">Uncharacterized protein</fullName>
    </submittedName>
</protein>
<evidence type="ECO:0000313" key="2">
    <source>
        <dbReference type="EMBL" id="GIH15136.1"/>
    </source>
</evidence>
<comment type="caution">
    <text evidence="2">The sequence shown here is derived from an EMBL/GenBank/DDBJ whole genome shotgun (WGS) entry which is preliminary data.</text>
</comment>
<sequence>MIGPWDRVEGSSHDDELDSGVEARIADPLWMLARQWQVGELRGDDAGSPAVARLNWTSIPLRSYRPGGGPDEPMPTSSSLERMVEATAPPTYGAGALYWATRLAGQISRRLVRQGLDDAVDLLRGGFPLADDGTTVALRGAGTTAAALARGRGFDGAAVFSDSTRTTAALAPLPAERREQVDAVITRWRADVSARFGIPAADAWDEHRLEYQFSLTAATTPDASDPDVVLTADKYTGGHLDWYSFDIDPGRQRADQPTATPAAANDEADRSVAVLPTPVRYSGMPAPRWWAFEDGDVHFGDIAADPGDLGRLLLADYATGYGNDWFSVPLRLPIATLTRVTGVHVFDTMGRRVEVPCAALLDDRKPGRRAFRLYELTGDTSVADGQAPLLFVPPSLSGSEVGPALDRVEFVRDEAANLVWAVERLVEGPTGRSVDRLQQWRTSTPPESPPESPPGSPSGSPPARVSPVGRRGGAAAADAWRYRIEAAAPPYWIPFLPLRTGNGAQIRLRRARMQDWQLLDPAVVGARSELLRTDRPMSIDEEEVPRGGITVQRRWQAARWTDGSMQVWLQRSKRPGTGERSSGLRWDGLDDHLTS</sequence>
<feature type="region of interest" description="Disordered" evidence="1">
    <location>
        <begin position="571"/>
        <end position="595"/>
    </location>
</feature>
<organism evidence="2 3">
    <name type="scientific">Rugosimonospora africana</name>
    <dbReference type="NCBI Taxonomy" id="556532"/>
    <lineage>
        <taxon>Bacteria</taxon>
        <taxon>Bacillati</taxon>
        <taxon>Actinomycetota</taxon>
        <taxon>Actinomycetes</taxon>
        <taxon>Micromonosporales</taxon>
        <taxon>Micromonosporaceae</taxon>
        <taxon>Rugosimonospora</taxon>
    </lineage>
</organism>
<proteinExistence type="predicted"/>
<name>A0A8J3QRC6_9ACTN</name>
<accession>A0A8J3QRC6</accession>
<feature type="compositionally biased region" description="Low complexity" evidence="1">
    <location>
        <begin position="461"/>
        <end position="471"/>
    </location>
</feature>
<gene>
    <name evidence="2" type="ORF">Raf01_33080</name>
</gene>
<dbReference type="AlphaFoldDB" id="A0A8J3QRC6"/>
<dbReference type="EMBL" id="BONZ01000031">
    <property type="protein sequence ID" value="GIH15136.1"/>
    <property type="molecule type" value="Genomic_DNA"/>
</dbReference>